<evidence type="ECO:0000313" key="6">
    <source>
        <dbReference type="Proteomes" id="UP000198688"/>
    </source>
</evidence>
<keyword evidence="5" id="KW-0489">Methyltransferase</keyword>
<dbReference type="GO" id="GO:0006465">
    <property type="term" value="P:signal peptide processing"/>
    <property type="evidence" value="ECO:0007669"/>
    <property type="project" value="TreeGrafter"/>
</dbReference>
<keyword evidence="2" id="KW-0472">Membrane</keyword>
<dbReference type="PANTHER" id="PTHR30487:SF0">
    <property type="entry name" value="PREPILIN LEADER PEPTIDASE_N-METHYLTRANSFERASE-RELATED"/>
    <property type="match status" value="1"/>
</dbReference>
<proteinExistence type="inferred from homology"/>
<comment type="similarity">
    <text evidence="1">Belongs to the peptidase A24 family.</text>
</comment>
<dbReference type="EMBL" id="LT629758">
    <property type="protein sequence ID" value="SDT13624.1"/>
    <property type="molecule type" value="Genomic_DNA"/>
</dbReference>
<keyword evidence="2" id="KW-0812">Transmembrane</keyword>
<evidence type="ECO:0000259" key="4">
    <source>
        <dbReference type="Pfam" id="PF01478"/>
    </source>
</evidence>
<feature type="domain" description="Prepilin type IV endopeptidase peptidase" evidence="4">
    <location>
        <begin position="97"/>
        <end position="201"/>
    </location>
</feature>
<sequence>MTTTTPRRARLLFTLAITPLLRWAIAAHSVPDDQPWRTACTCGRPLWASTAAPTGRCTGCGQRTPYTVETATVLAAVALTLTGQSGWTLAAYAWWTATMIVLVFVDLAAMLLPLRISITSTAGFLGLLAVAGDHHAWRRAAVAAVTLAVLLAVLAVLARGQLGWGDVTVAVPLAAALGWNSWRAVYAGMLLGFGSAALAAITLRKIGRLPRGAALPLGPFLIGAALTVVLWP</sequence>
<accession>A0A1H1XWN1</accession>
<dbReference type="PANTHER" id="PTHR30487">
    <property type="entry name" value="TYPE 4 PREPILIN-LIKE PROTEINS LEADER PEPTIDE-PROCESSING ENZYME"/>
    <property type="match status" value="1"/>
</dbReference>
<feature type="chain" id="PRO_5009265913" evidence="3">
    <location>
        <begin position="27"/>
        <end position="232"/>
    </location>
</feature>
<name>A0A1H1XWN1_9ACTN</name>
<evidence type="ECO:0000256" key="2">
    <source>
        <dbReference type="SAM" id="Phobius"/>
    </source>
</evidence>
<dbReference type="Pfam" id="PF01478">
    <property type="entry name" value="Peptidase_A24"/>
    <property type="match status" value="1"/>
</dbReference>
<dbReference type="GO" id="GO:0004190">
    <property type="term" value="F:aspartic-type endopeptidase activity"/>
    <property type="evidence" value="ECO:0007669"/>
    <property type="project" value="InterPro"/>
</dbReference>
<keyword evidence="3" id="KW-0732">Signal</keyword>
<keyword evidence="5" id="KW-0808">Transferase</keyword>
<keyword evidence="6" id="KW-1185">Reference proteome</keyword>
<feature type="signal peptide" evidence="3">
    <location>
        <begin position="1"/>
        <end position="26"/>
    </location>
</feature>
<dbReference type="GO" id="GO:0032259">
    <property type="term" value="P:methylation"/>
    <property type="evidence" value="ECO:0007669"/>
    <property type="project" value="UniProtKB-KW"/>
</dbReference>
<dbReference type="GO" id="GO:0008168">
    <property type="term" value="F:methyltransferase activity"/>
    <property type="evidence" value="ECO:0007669"/>
    <property type="project" value="UniProtKB-KW"/>
</dbReference>
<dbReference type="OrthoDB" id="3385457at2"/>
<feature type="transmembrane region" description="Helical" evidence="2">
    <location>
        <begin position="213"/>
        <end position="231"/>
    </location>
</feature>
<keyword evidence="2" id="KW-1133">Transmembrane helix</keyword>
<dbReference type="InterPro" id="IPR000045">
    <property type="entry name" value="Prepilin_IV_endopep_pep"/>
</dbReference>
<gene>
    <name evidence="5" type="ORF">SAMN04489716_2617</name>
</gene>
<evidence type="ECO:0000256" key="1">
    <source>
        <dbReference type="ARBA" id="ARBA00005801"/>
    </source>
</evidence>
<dbReference type="AlphaFoldDB" id="A0A1H1XWN1"/>
<evidence type="ECO:0000256" key="3">
    <source>
        <dbReference type="SAM" id="SignalP"/>
    </source>
</evidence>
<organism evidence="5 6">
    <name type="scientific">Actinoplanes derwentensis</name>
    <dbReference type="NCBI Taxonomy" id="113562"/>
    <lineage>
        <taxon>Bacteria</taxon>
        <taxon>Bacillati</taxon>
        <taxon>Actinomycetota</taxon>
        <taxon>Actinomycetes</taxon>
        <taxon>Micromonosporales</taxon>
        <taxon>Micromonosporaceae</taxon>
        <taxon>Actinoplanes</taxon>
    </lineage>
</organism>
<reference evidence="5 6" key="1">
    <citation type="submission" date="2016-10" db="EMBL/GenBank/DDBJ databases">
        <authorList>
            <person name="de Groot N.N."/>
        </authorList>
    </citation>
    <scope>NUCLEOTIDE SEQUENCE [LARGE SCALE GENOMIC DNA]</scope>
    <source>
        <strain evidence="5 6">DSM 43941</strain>
    </source>
</reference>
<dbReference type="InterPro" id="IPR050882">
    <property type="entry name" value="Prepilin_peptidase/N-MTase"/>
</dbReference>
<feature type="transmembrane region" description="Helical" evidence="2">
    <location>
        <begin position="140"/>
        <end position="162"/>
    </location>
</feature>
<feature type="transmembrane region" description="Helical" evidence="2">
    <location>
        <begin position="182"/>
        <end position="201"/>
    </location>
</feature>
<dbReference type="STRING" id="113562.SAMN04489716_2617"/>
<evidence type="ECO:0000313" key="5">
    <source>
        <dbReference type="EMBL" id="SDT13624.1"/>
    </source>
</evidence>
<dbReference type="RefSeq" id="WP_092544609.1">
    <property type="nucleotide sequence ID" value="NZ_BOMJ01000114.1"/>
</dbReference>
<dbReference type="Proteomes" id="UP000198688">
    <property type="component" value="Chromosome I"/>
</dbReference>
<dbReference type="GO" id="GO:0005886">
    <property type="term" value="C:plasma membrane"/>
    <property type="evidence" value="ECO:0007669"/>
    <property type="project" value="TreeGrafter"/>
</dbReference>
<protein>
    <submittedName>
        <fullName evidence="5">Leader peptidase (Prepilin peptidase) / N-methyltransferase</fullName>
    </submittedName>
</protein>